<evidence type="ECO:0000256" key="1">
    <source>
        <dbReference type="ARBA" id="ARBA00022723"/>
    </source>
</evidence>
<keyword evidence="1" id="KW-0479">Metal-binding</keyword>
<evidence type="ECO:0000313" key="7">
    <source>
        <dbReference type="Proteomes" id="UP000218334"/>
    </source>
</evidence>
<sequence>MVQCSETDCSTEATHRCSKCKERVYCSAECQAKDWPTHKLQCKKVATQPGAQPNSSLPPGYMMGPWGPMSMLGSTYNLATGLSTPASNNALFFSEMFGYKADCPERIYSEIIDTYRIFRSGEYLQATGPSSMPFEEYVTKVEKSGILPGWWKEENRDGLLKFSKEDEWGNLERQVTKEEIKNHLDKPAYMLTYEMMIERIKNSG</sequence>
<evidence type="ECO:0000256" key="4">
    <source>
        <dbReference type="PROSITE-ProRule" id="PRU00134"/>
    </source>
</evidence>
<dbReference type="GO" id="GO:0008270">
    <property type="term" value="F:zinc ion binding"/>
    <property type="evidence" value="ECO:0007669"/>
    <property type="project" value="UniProtKB-KW"/>
</dbReference>
<dbReference type="PROSITE" id="PS50865">
    <property type="entry name" value="ZF_MYND_2"/>
    <property type="match status" value="1"/>
</dbReference>
<dbReference type="STRING" id="1076256.A0A2H3C8R4"/>
<dbReference type="Gene3D" id="6.10.140.2220">
    <property type="match status" value="1"/>
</dbReference>
<proteinExistence type="predicted"/>
<keyword evidence="3" id="KW-0862">Zinc</keyword>
<dbReference type="Proteomes" id="UP000218334">
    <property type="component" value="Unassembled WGS sequence"/>
</dbReference>
<keyword evidence="2 4" id="KW-0863">Zinc-finger</keyword>
<dbReference type="EMBL" id="KZ293421">
    <property type="protein sequence ID" value="PBK73167.1"/>
    <property type="molecule type" value="Genomic_DNA"/>
</dbReference>
<evidence type="ECO:0000313" key="6">
    <source>
        <dbReference type="EMBL" id="PBK73167.1"/>
    </source>
</evidence>
<protein>
    <recommendedName>
        <fullName evidence="5">MYND-type domain-containing protein</fullName>
    </recommendedName>
</protein>
<organism evidence="6 7">
    <name type="scientific">Armillaria solidipes</name>
    <dbReference type="NCBI Taxonomy" id="1076256"/>
    <lineage>
        <taxon>Eukaryota</taxon>
        <taxon>Fungi</taxon>
        <taxon>Dikarya</taxon>
        <taxon>Basidiomycota</taxon>
        <taxon>Agaricomycotina</taxon>
        <taxon>Agaricomycetes</taxon>
        <taxon>Agaricomycetidae</taxon>
        <taxon>Agaricales</taxon>
        <taxon>Marasmiineae</taxon>
        <taxon>Physalacriaceae</taxon>
        <taxon>Armillaria</taxon>
    </lineage>
</organism>
<dbReference type="Pfam" id="PF01753">
    <property type="entry name" value="zf-MYND"/>
    <property type="match status" value="1"/>
</dbReference>
<dbReference type="InterPro" id="IPR002893">
    <property type="entry name" value="Znf_MYND"/>
</dbReference>
<evidence type="ECO:0000256" key="3">
    <source>
        <dbReference type="ARBA" id="ARBA00022833"/>
    </source>
</evidence>
<feature type="domain" description="MYND-type" evidence="5">
    <location>
        <begin position="6"/>
        <end position="42"/>
    </location>
</feature>
<evidence type="ECO:0000256" key="2">
    <source>
        <dbReference type="ARBA" id="ARBA00022771"/>
    </source>
</evidence>
<dbReference type="SUPFAM" id="SSF144232">
    <property type="entry name" value="HIT/MYND zinc finger-like"/>
    <property type="match status" value="1"/>
</dbReference>
<gene>
    <name evidence="6" type="ORF">ARMSODRAFT_719064</name>
</gene>
<name>A0A2H3C8R4_9AGAR</name>
<dbReference type="AlphaFoldDB" id="A0A2H3C8R4"/>
<evidence type="ECO:0000259" key="5">
    <source>
        <dbReference type="PROSITE" id="PS50865"/>
    </source>
</evidence>
<reference evidence="7" key="1">
    <citation type="journal article" date="2017" name="Nat. Ecol. Evol.">
        <title>Genome expansion and lineage-specific genetic innovations in the forest pathogenic fungi Armillaria.</title>
        <authorList>
            <person name="Sipos G."/>
            <person name="Prasanna A.N."/>
            <person name="Walter M.C."/>
            <person name="O'Connor E."/>
            <person name="Balint B."/>
            <person name="Krizsan K."/>
            <person name="Kiss B."/>
            <person name="Hess J."/>
            <person name="Varga T."/>
            <person name="Slot J."/>
            <person name="Riley R."/>
            <person name="Boka B."/>
            <person name="Rigling D."/>
            <person name="Barry K."/>
            <person name="Lee J."/>
            <person name="Mihaltcheva S."/>
            <person name="LaButti K."/>
            <person name="Lipzen A."/>
            <person name="Waldron R."/>
            <person name="Moloney N.M."/>
            <person name="Sperisen C."/>
            <person name="Kredics L."/>
            <person name="Vagvoelgyi C."/>
            <person name="Patrignani A."/>
            <person name="Fitzpatrick D."/>
            <person name="Nagy I."/>
            <person name="Doyle S."/>
            <person name="Anderson J.B."/>
            <person name="Grigoriev I.V."/>
            <person name="Gueldener U."/>
            <person name="Muensterkoetter M."/>
            <person name="Nagy L.G."/>
        </authorList>
    </citation>
    <scope>NUCLEOTIDE SEQUENCE [LARGE SCALE GENOMIC DNA]</scope>
    <source>
        <strain evidence="7">28-4</strain>
    </source>
</reference>
<accession>A0A2H3C8R4</accession>
<keyword evidence="7" id="KW-1185">Reference proteome</keyword>